<dbReference type="EMBL" id="DS268109">
    <property type="protein sequence ID" value="KMM66089.1"/>
    <property type="molecule type" value="Genomic_DNA"/>
</dbReference>
<dbReference type="VEuPathDB" id="FungiDB:CPAG_02429"/>
<name>A0A0J6FAW7_COCPO</name>
<dbReference type="InterPro" id="IPR003593">
    <property type="entry name" value="AAA+_ATPase"/>
</dbReference>
<feature type="transmembrane region" description="Helical" evidence="9">
    <location>
        <begin position="494"/>
        <end position="520"/>
    </location>
</feature>
<dbReference type="PROSITE" id="PS00211">
    <property type="entry name" value="ABC_TRANSPORTER_1"/>
    <property type="match status" value="2"/>
</dbReference>
<feature type="domain" description="ABC transporter" evidence="10">
    <location>
        <begin position="623"/>
        <end position="853"/>
    </location>
</feature>
<dbReference type="PROSITE" id="PS50893">
    <property type="entry name" value="ABC_TRANSPORTER_2"/>
    <property type="match status" value="2"/>
</dbReference>
<dbReference type="GO" id="GO:0005524">
    <property type="term" value="F:ATP binding"/>
    <property type="evidence" value="ECO:0007669"/>
    <property type="project" value="UniProtKB-KW"/>
</dbReference>
<accession>A0A0J6FAW7</accession>
<dbReference type="InterPro" id="IPR027417">
    <property type="entry name" value="P-loop_NTPase"/>
</dbReference>
<protein>
    <submittedName>
        <fullName evidence="12">Leukotoxin translocation ATP-binding protein lktB</fullName>
    </submittedName>
</protein>
<dbReference type="Gene3D" id="1.20.1560.10">
    <property type="entry name" value="ABC transporter type 1, transmembrane domain"/>
    <property type="match status" value="2"/>
</dbReference>
<feature type="transmembrane region" description="Helical" evidence="9">
    <location>
        <begin position="252"/>
        <end position="270"/>
    </location>
</feature>
<sequence>MGIPVNDCSDHGFGPASCRRFDFTLVFEQSILSILPSAALIILAFVRVYFLYGSSVKVMPHPVFKVKVVMAVAYIGLQLALVVLWSSVASVQTGVSIASAALSFIDSLVILLLSFVEHWRSYKPSSLLLTFLLFSGLFDVVYIRTLFLISEFPISVTKTVALVVKIVLFLLETQSKIGYLKEPYKSYSPESTGGILNWSFLWWLNNLFITGFRKIMTYGDLFNIDERINSRVLDEKMGGSWKVYRHSEKRHALAIAAASCLFSEWLLTLLPRLALVGFNYAQPFLISGSISLLSQPDSQRSTNYGYGIIGATVLVYLATVHYRQRVFRIITMFRGSMVTLIYNHTLEIQDGLQFEGAALTLMSTGQRGHLIIVGCSQLTSADIENIVESLEPINEIWGSTIEMAIGIWLLKRQLGANCVVPIIITLICTFGQASVAKRIGQKRQMWTQAIQERVSTTASALNSVKAIKLMGLERILEVTLQNLRIHELCVSGGFMWLILFLNLLATAPAIWSPAIAFIAFTIQAKIQHSTLLSTEQAFTSLAVISLVTIPAESFMVAIPHTGACLGCFTRIQDYLRLPCRNDHRSGPLHLSDTAPSPFDSSSKHVELKCLNINPSVSSMENAICLKDVTVRPAPAASLALDNISLSVPPSSLVMVVGPVGSGKTTLIKAILGELPCESGSVSVASKQMAYCHQKPWLTHTSILQSICGLSESQAVDEAWYKTVVYTCCLEADIKMWPEGSHTIIGNNGLILSGGQRQRLALARAVYARRGIILLDDVFSALDATTEDMVFSRLLGNQGLLRKLNSTVVLVTHSVKHLPFADDVVILDQGRIVQDARDATVSKIEVLKDTMMQPSQLVEKDMQSSQDANELPGLSTIEQDLVRRTGDIEVYKYYAKSIGWKYTSLFAIANIGYAFAIAFPRAWLVLWVKAGGDQLHIYIPIYVVLCILADIFLAGNLWVTFIKILQKSSARLHENLLEAVMRAPQSFFVQTDTGVTLNRFSQDMSLIDNNLPIALNKTAAEFCNCVAQAVLVCTGSSYMALTVPFTLPIIYLIQNVYLRTSRQLRHMDLEAKSPIYSHFLETLNGLSTIRAFGWQQSSKNINICHLDASQKPYYLLFSIQRWLNLVLDLLVAALAAILVSLAFSLRHSTSPGLLGAALNTILVLNQSLQKLITSWTSLETSLGAIARVRSLIASTSTENQPRENREPPAAWPGKGGIHFDSVSASYDGVTMALSNITMQIKPGEKIGICGRTGSGKSSLVLTLLRLLDISAGRIIIDDVDLCTIPRHEIRSRIITIPQDQFTLDGSVRLNVDPSGCISDKNIRDALQKVHLWQIIEARGGLDGKMDAGSFSAGEQQLFRLVQAILRKEGRKILVLDEATSNVDSDTDLLMQKLVKKEFKDFTVLTIAHRVDTILCYDKVAVFDKGTLVELDCPQRLLKANNSVFGSLYKAKKAE</sequence>
<dbReference type="OrthoDB" id="6500128at2759"/>
<dbReference type="InterPro" id="IPR050173">
    <property type="entry name" value="ABC_transporter_C-like"/>
</dbReference>
<feature type="transmembrane region" description="Helical" evidence="9">
    <location>
        <begin position="94"/>
        <end position="115"/>
    </location>
</feature>
<dbReference type="Proteomes" id="UP000054567">
    <property type="component" value="Unassembled WGS sequence"/>
</dbReference>
<evidence type="ECO:0000256" key="9">
    <source>
        <dbReference type="SAM" id="Phobius"/>
    </source>
</evidence>
<dbReference type="GO" id="GO:0016887">
    <property type="term" value="F:ATP hydrolysis activity"/>
    <property type="evidence" value="ECO:0007669"/>
    <property type="project" value="InterPro"/>
</dbReference>
<keyword evidence="2" id="KW-0813">Transport</keyword>
<evidence type="ECO:0000256" key="7">
    <source>
        <dbReference type="ARBA" id="ARBA00022989"/>
    </source>
</evidence>
<dbReference type="FunFam" id="3.40.50.300:FF:000838">
    <property type="entry name" value="ABC multidrug transporter (Eurofung)"/>
    <property type="match status" value="1"/>
</dbReference>
<dbReference type="CDD" id="cd03244">
    <property type="entry name" value="ABCC_MRP_domain2"/>
    <property type="match status" value="1"/>
</dbReference>
<dbReference type="PANTHER" id="PTHR24223">
    <property type="entry name" value="ATP-BINDING CASSETTE SUB-FAMILY C"/>
    <property type="match status" value="1"/>
</dbReference>
<dbReference type="InterPro" id="IPR017871">
    <property type="entry name" value="ABC_transporter-like_CS"/>
</dbReference>
<gene>
    <name evidence="12" type="ORF">CPAG_02429</name>
</gene>
<dbReference type="GO" id="GO:0140359">
    <property type="term" value="F:ABC-type transporter activity"/>
    <property type="evidence" value="ECO:0007669"/>
    <property type="project" value="InterPro"/>
</dbReference>
<dbReference type="InterPro" id="IPR056227">
    <property type="entry name" value="TMD0_ABC"/>
</dbReference>
<reference evidence="12 13" key="1">
    <citation type="submission" date="2007-06" db="EMBL/GenBank/DDBJ databases">
        <title>The Genome Sequence of Coccidioides posadasii RMSCC_3488.</title>
        <authorList>
            <consortium name="Coccidioides Genome Resources Consortium"/>
            <consortium name="The Broad Institute Genome Sequencing Platform"/>
            <person name="Henn M.R."/>
            <person name="Sykes S."/>
            <person name="Young S."/>
            <person name="Jaffe D."/>
            <person name="Berlin A."/>
            <person name="Alvarez P."/>
            <person name="Butler J."/>
            <person name="Gnerre S."/>
            <person name="Grabherr M."/>
            <person name="Mauceli E."/>
            <person name="Brockman W."/>
            <person name="Kodira C."/>
            <person name="Alvarado L."/>
            <person name="Zeng Q."/>
            <person name="Crawford M."/>
            <person name="Antoine C."/>
            <person name="Devon K."/>
            <person name="Galgiani J."/>
            <person name="Orsborn K."/>
            <person name="Lewis M.L."/>
            <person name="Nusbaum C."/>
            <person name="Galagan J."/>
            <person name="Birren B."/>
        </authorList>
    </citation>
    <scope>NUCLEOTIDE SEQUENCE [LARGE SCALE GENOMIC DNA]</scope>
    <source>
        <strain evidence="12 13">RMSCC 3488</strain>
    </source>
</reference>
<evidence type="ECO:0000256" key="6">
    <source>
        <dbReference type="ARBA" id="ARBA00022840"/>
    </source>
</evidence>
<feature type="transmembrane region" description="Helical" evidence="9">
    <location>
        <begin position="414"/>
        <end position="435"/>
    </location>
</feature>
<proteinExistence type="predicted"/>
<organism evidence="12 13">
    <name type="scientific">Coccidioides posadasii RMSCC 3488</name>
    <dbReference type="NCBI Taxonomy" id="454284"/>
    <lineage>
        <taxon>Eukaryota</taxon>
        <taxon>Fungi</taxon>
        <taxon>Dikarya</taxon>
        <taxon>Ascomycota</taxon>
        <taxon>Pezizomycotina</taxon>
        <taxon>Eurotiomycetes</taxon>
        <taxon>Eurotiomycetidae</taxon>
        <taxon>Onygenales</taxon>
        <taxon>Onygenaceae</taxon>
        <taxon>Coccidioides</taxon>
    </lineage>
</organism>
<reference evidence="13" key="2">
    <citation type="journal article" date="2009" name="Genome Res.">
        <title>Comparative genomic analyses of the human fungal pathogens Coccidioides and their relatives.</title>
        <authorList>
            <person name="Sharpton T.J."/>
            <person name="Stajich J.E."/>
            <person name="Rounsley S.D."/>
            <person name="Gardner M.J."/>
            <person name="Wortman J.R."/>
            <person name="Jordar V.S."/>
            <person name="Maiti R."/>
            <person name="Kodira C.D."/>
            <person name="Neafsey D.E."/>
            <person name="Zeng Q."/>
            <person name="Hung C.-Y."/>
            <person name="McMahan C."/>
            <person name="Muszewska A."/>
            <person name="Grynberg M."/>
            <person name="Mandel M.A."/>
            <person name="Kellner E.M."/>
            <person name="Barker B.M."/>
            <person name="Galgiani J.N."/>
            <person name="Orbach M.J."/>
            <person name="Kirkland T.N."/>
            <person name="Cole G.T."/>
            <person name="Henn M.R."/>
            <person name="Birren B.W."/>
            <person name="Taylor J.W."/>
        </authorList>
    </citation>
    <scope>NUCLEOTIDE SEQUENCE [LARGE SCALE GENOMIC DNA]</scope>
    <source>
        <strain evidence="13">RMSCC 3488</strain>
    </source>
</reference>
<dbReference type="InterPro" id="IPR011527">
    <property type="entry name" value="ABC1_TM_dom"/>
</dbReference>
<feature type="transmembrane region" description="Helical" evidence="9">
    <location>
        <begin position="64"/>
        <end position="88"/>
    </location>
</feature>
<evidence type="ECO:0000259" key="11">
    <source>
        <dbReference type="PROSITE" id="PS50929"/>
    </source>
</evidence>
<dbReference type="InterPro" id="IPR003439">
    <property type="entry name" value="ABC_transporter-like_ATP-bd"/>
</dbReference>
<evidence type="ECO:0000256" key="4">
    <source>
        <dbReference type="ARBA" id="ARBA00022692"/>
    </source>
</evidence>
<dbReference type="CDD" id="cd18580">
    <property type="entry name" value="ABC_6TM_ABCC_D2"/>
    <property type="match status" value="1"/>
</dbReference>
<evidence type="ECO:0000259" key="10">
    <source>
        <dbReference type="PROSITE" id="PS50893"/>
    </source>
</evidence>
<dbReference type="PANTHER" id="PTHR24223:SF269">
    <property type="entry name" value="ABC MULTIDRUG TRANSPORTER (EUROFUNG)-RELATED"/>
    <property type="match status" value="1"/>
</dbReference>
<feature type="transmembrane region" description="Helical" evidence="9">
    <location>
        <begin position="1121"/>
        <end position="1142"/>
    </location>
</feature>
<dbReference type="Pfam" id="PF24357">
    <property type="entry name" value="TMD0_ABC"/>
    <property type="match status" value="1"/>
</dbReference>
<feature type="transmembrane region" description="Helical" evidence="9">
    <location>
        <begin position="901"/>
        <end position="922"/>
    </location>
</feature>
<keyword evidence="6 12" id="KW-0067">ATP-binding</keyword>
<feature type="domain" description="ABC transporter" evidence="10">
    <location>
        <begin position="1216"/>
        <end position="1448"/>
    </location>
</feature>
<evidence type="ECO:0000256" key="2">
    <source>
        <dbReference type="ARBA" id="ARBA00022448"/>
    </source>
</evidence>
<dbReference type="Pfam" id="PF00005">
    <property type="entry name" value="ABC_tran"/>
    <property type="match status" value="2"/>
</dbReference>
<dbReference type="Pfam" id="PF00664">
    <property type="entry name" value="ABC_membrane"/>
    <property type="match status" value="1"/>
</dbReference>
<evidence type="ECO:0000313" key="13">
    <source>
        <dbReference type="Proteomes" id="UP000054567"/>
    </source>
</evidence>
<dbReference type="SMART" id="SM00382">
    <property type="entry name" value="AAA"/>
    <property type="match status" value="2"/>
</dbReference>
<dbReference type="GO" id="GO:0005886">
    <property type="term" value="C:plasma membrane"/>
    <property type="evidence" value="ECO:0007669"/>
    <property type="project" value="UniProtKB-SubCell"/>
</dbReference>
<dbReference type="InterPro" id="IPR036640">
    <property type="entry name" value="ABC1_TM_sf"/>
</dbReference>
<feature type="transmembrane region" description="Helical" evidence="9">
    <location>
        <begin position="152"/>
        <end position="171"/>
    </location>
</feature>
<evidence type="ECO:0000256" key="8">
    <source>
        <dbReference type="ARBA" id="ARBA00023136"/>
    </source>
</evidence>
<feature type="domain" description="ABC transmembrane type-1" evidence="11">
    <location>
        <begin position="273"/>
        <end position="563"/>
    </location>
</feature>
<dbReference type="CDD" id="cd03250">
    <property type="entry name" value="ABCC_MRP_domain1"/>
    <property type="match status" value="1"/>
</dbReference>
<feature type="transmembrane region" description="Helical" evidence="9">
    <location>
        <begin position="127"/>
        <end position="146"/>
    </location>
</feature>
<feature type="transmembrane region" description="Helical" evidence="9">
    <location>
        <begin position="304"/>
        <end position="322"/>
    </location>
</feature>
<dbReference type="FunFam" id="1.20.1560.10:FF:000066">
    <property type="entry name" value="ABC multidrug transporter (Eurofung)"/>
    <property type="match status" value="1"/>
</dbReference>
<dbReference type="SUPFAM" id="SSF90123">
    <property type="entry name" value="ABC transporter transmembrane region"/>
    <property type="match status" value="2"/>
</dbReference>
<evidence type="ECO:0000256" key="1">
    <source>
        <dbReference type="ARBA" id="ARBA00004651"/>
    </source>
</evidence>
<dbReference type="Gene3D" id="3.40.50.300">
    <property type="entry name" value="P-loop containing nucleotide triphosphate hydrolases"/>
    <property type="match status" value="2"/>
</dbReference>
<keyword evidence="3" id="KW-1003">Cell membrane</keyword>
<evidence type="ECO:0000313" key="12">
    <source>
        <dbReference type="EMBL" id="KMM66089.1"/>
    </source>
</evidence>
<keyword evidence="4 9" id="KW-0812">Transmembrane</keyword>
<dbReference type="InterPro" id="IPR044726">
    <property type="entry name" value="ABCC_6TM_D2"/>
</dbReference>
<comment type="subcellular location">
    <subcellularLocation>
        <location evidence="1">Cell membrane</location>
        <topology evidence="1">Multi-pass membrane protein</topology>
    </subcellularLocation>
</comment>
<keyword evidence="5" id="KW-0547">Nucleotide-binding</keyword>
<keyword evidence="7 9" id="KW-1133">Transmembrane helix</keyword>
<feature type="transmembrane region" description="Helical" evidence="9">
    <location>
        <begin position="934"/>
        <end position="958"/>
    </location>
</feature>
<evidence type="ECO:0000256" key="5">
    <source>
        <dbReference type="ARBA" id="ARBA00022741"/>
    </source>
</evidence>
<reference evidence="13" key="3">
    <citation type="journal article" date="2010" name="Genome Res.">
        <title>Population genomic sequencing of Coccidioides fungi reveals recent hybridization and transposon control.</title>
        <authorList>
            <person name="Neafsey D.E."/>
            <person name="Barker B.M."/>
            <person name="Sharpton T.J."/>
            <person name="Stajich J.E."/>
            <person name="Park D.J."/>
            <person name="Whiston E."/>
            <person name="Hung C.-Y."/>
            <person name="McMahan C."/>
            <person name="White J."/>
            <person name="Sykes S."/>
            <person name="Heiman D."/>
            <person name="Young S."/>
            <person name="Zeng Q."/>
            <person name="Abouelleil A."/>
            <person name="Aftuck L."/>
            <person name="Bessette D."/>
            <person name="Brown A."/>
            <person name="FitzGerald M."/>
            <person name="Lui A."/>
            <person name="Macdonald J.P."/>
            <person name="Priest M."/>
            <person name="Orbach M.J."/>
            <person name="Galgiani J.N."/>
            <person name="Kirkland T.N."/>
            <person name="Cole G.T."/>
            <person name="Birren B.W."/>
            <person name="Henn M.R."/>
            <person name="Taylor J.W."/>
            <person name="Rounsley S.D."/>
        </authorList>
    </citation>
    <scope>NUCLEOTIDE SEQUENCE [LARGE SCALE GENOMIC DNA]</scope>
    <source>
        <strain evidence="13">RMSCC 3488</strain>
    </source>
</reference>
<dbReference type="SUPFAM" id="SSF52540">
    <property type="entry name" value="P-loop containing nucleoside triphosphate hydrolases"/>
    <property type="match status" value="2"/>
</dbReference>
<dbReference type="PROSITE" id="PS50929">
    <property type="entry name" value="ABC_TM1F"/>
    <property type="match status" value="2"/>
</dbReference>
<keyword evidence="8 9" id="KW-0472">Membrane</keyword>
<feature type="domain" description="ABC transmembrane type-1" evidence="11">
    <location>
        <begin position="925"/>
        <end position="1179"/>
    </location>
</feature>
<feature type="transmembrane region" description="Helical" evidence="9">
    <location>
        <begin position="31"/>
        <end position="52"/>
    </location>
</feature>
<evidence type="ECO:0000256" key="3">
    <source>
        <dbReference type="ARBA" id="ARBA00022475"/>
    </source>
</evidence>